<dbReference type="EMBL" id="PEYM01000069">
    <property type="protein sequence ID" value="PIS29898.1"/>
    <property type="molecule type" value="Genomic_DNA"/>
</dbReference>
<comment type="caution">
    <text evidence="1">The sequence shown here is derived from an EMBL/GenBank/DDBJ whole genome shotgun (WGS) entry which is preliminary data.</text>
</comment>
<sequence>MKTSKEVSSLLKKHYGHKHVDSILKHFEEAISCFRRGDWEKSIIRSSKFVEAVIKLICVFANIPVPSQRQIKFNQLVLEIQKLNSLVLDDALRLQITRAFSFVYDVASNRGARHDQNEIDPNEMDATVNCSVCSWVLAELFRLSSKGALDIAQASLLVDGLIERQYPIFDNIDGRIYIKRNMYNGATECALFILYYLGGKRISKEELFGQLDNNGINRKSVNFGRLKPYVDIGNDGMVIRSSGKERIEQIIKGRPHN</sequence>
<proteinExistence type="predicted"/>
<name>A0A2H0XYN1_UNCSA</name>
<organism evidence="1 2">
    <name type="scientific">Candidatus Saganbacteria bacterium CG08_land_8_20_14_0_20_45_16</name>
    <dbReference type="NCBI Taxonomy" id="2014293"/>
    <lineage>
        <taxon>Bacteria</taxon>
        <taxon>Bacillati</taxon>
        <taxon>Saganbacteria</taxon>
    </lineage>
</organism>
<reference evidence="1 2" key="1">
    <citation type="submission" date="2017-09" db="EMBL/GenBank/DDBJ databases">
        <title>Depth-based differentiation of microbial function through sediment-hosted aquifers and enrichment of novel symbionts in the deep terrestrial subsurface.</title>
        <authorList>
            <person name="Probst A.J."/>
            <person name="Ladd B."/>
            <person name="Jarett J.K."/>
            <person name="Geller-Mcgrath D.E."/>
            <person name="Sieber C.M."/>
            <person name="Emerson J.B."/>
            <person name="Anantharaman K."/>
            <person name="Thomas B.C."/>
            <person name="Malmstrom R."/>
            <person name="Stieglmeier M."/>
            <person name="Klingl A."/>
            <person name="Woyke T."/>
            <person name="Ryan C.M."/>
            <person name="Banfield J.F."/>
        </authorList>
    </citation>
    <scope>NUCLEOTIDE SEQUENCE [LARGE SCALE GENOMIC DNA]</scope>
    <source>
        <strain evidence="1">CG08_land_8_20_14_0_20_45_16</strain>
    </source>
</reference>
<accession>A0A2H0XYN1</accession>
<dbReference type="AlphaFoldDB" id="A0A2H0XYN1"/>
<dbReference type="Proteomes" id="UP000231343">
    <property type="component" value="Unassembled WGS sequence"/>
</dbReference>
<gene>
    <name evidence="1" type="ORF">COT42_04135</name>
</gene>
<evidence type="ECO:0000313" key="2">
    <source>
        <dbReference type="Proteomes" id="UP000231343"/>
    </source>
</evidence>
<protein>
    <submittedName>
        <fullName evidence="1">Uncharacterized protein</fullName>
    </submittedName>
</protein>
<evidence type="ECO:0000313" key="1">
    <source>
        <dbReference type="EMBL" id="PIS29898.1"/>
    </source>
</evidence>